<organism evidence="5 6">
    <name type="scientific">Bradyrhizobium vignae</name>
    <dbReference type="NCBI Taxonomy" id="1549949"/>
    <lineage>
        <taxon>Bacteria</taxon>
        <taxon>Pseudomonadati</taxon>
        <taxon>Pseudomonadota</taxon>
        <taxon>Alphaproteobacteria</taxon>
        <taxon>Hyphomicrobiales</taxon>
        <taxon>Nitrobacteraceae</taxon>
        <taxon>Bradyrhizobium</taxon>
    </lineage>
</organism>
<reference evidence="4 7" key="2">
    <citation type="submission" date="2021-03" db="EMBL/GenBank/DDBJ databases">
        <title>Genome Sequence of Bradyrhizobium vignae strain ISRA400.</title>
        <authorList>
            <person name="Tisa L.S."/>
            <person name="Svistoonoff S."/>
            <person name="Hocher V."/>
            <person name="Fall S."/>
            <person name="Zaiya A."/>
            <person name="Naing D."/>
            <person name="Niang N."/>
            <person name="Diouf A."/>
            <person name="Dasylva M.C."/>
            <person name="Toure O."/>
            <person name="Gueye M."/>
            <person name="Gully D."/>
            <person name="Tisseyre P."/>
            <person name="Simpson S."/>
            <person name="Morris K."/>
            <person name="Thomas W.K."/>
        </authorList>
    </citation>
    <scope>NUCLEOTIDE SEQUENCE [LARGE SCALE GENOMIC DNA]</scope>
    <source>
        <strain evidence="4 7">ISRA400</strain>
    </source>
</reference>
<evidence type="ECO:0000256" key="1">
    <source>
        <dbReference type="ARBA" id="ARBA00005125"/>
    </source>
</evidence>
<keyword evidence="7" id="KW-1185">Reference proteome</keyword>
<dbReference type="CDD" id="cd08946">
    <property type="entry name" value="SDR_e"/>
    <property type="match status" value="1"/>
</dbReference>
<dbReference type="InterPro" id="IPR036291">
    <property type="entry name" value="NAD(P)-bd_dom_sf"/>
</dbReference>
<comment type="pathway">
    <text evidence="1">Bacterial outer membrane biogenesis; LPS O-antigen biosynthesis.</text>
</comment>
<evidence type="ECO:0000313" key="5">
    <source>
        <dbReference type="EMBL" id="SPP93877.1"/>
    </source>
</evidence>
<dbReference type="InterPro" id="IPR001509">
    <property type="entry name" value="Epimerase_deHydtase"/>
</dbReference>
<feature type="domain" description="Ketoreductase" evidence="3">
    <location>
        <begin position="2"/>
        <end position="160"/>
    </location>
</feature>
<dbReference type="Proteomes" id="UP000246085">
    <property type="component" value="Chromosome BRAD3257"/>
</dbReference>
<dbReference type="EMBL" id="JAGIKT010000118">
    <property type="protein sequence ID" value="MBP0116122.1"/>
    <property type="molecule type" value="Genomic_DNA"/>
</dbReference>
<dbReference type="Pfam" id="PF01370">
    <property type="entry name" value="Epimerase"/>
    <property type="match status" value="1"/>
</dbReference>
<dbReference type="RefSeq" id="WP_122402093.1">
    <property type="nucleotide sequence ID" value="NZ_JAGIKT010000118.1"/>
</dbReference>
<dbReference type="SMART" id="SM00822">
    <property type="entry name" value="PKS_KR"/>
    <property type="match status" value="1"/>
</dbReference>
<dbReference type="PANTHER" id="PTHR43000">
    <property type="entry name" value="DTDP-D-GLUCOSE 4,6-DEHYDRATASE-RELATED"/>
    <property type="match status" value="1"/>
</dbReference>
<sequence>MATLITGGAGFIGLALAERLLAAGQRVVLFDLPAAPPLWLARPELAGAVYVSGDVTDQTDLDAALAAAPIDRVVHAAAVTPNEQRERKDARRIVEINIGGTVNLMERSIAHGGIRRIVVVSSVAVYGFSAPAASGCFEEEISHPAPAALYGISKLAAEQAAIRIAHLHGRDTRIVRLGPVYGPWEWSTEVRDALSPHHQVLQALKSGREAVLPRAMRADWIYSRDAAAGIAAVAMNEALRHAVYHVGGGCLSDLQDWCRALASRFPDFRWRCAEPGEAAGIIYNLPVDRAPMSIARLARDTGFNPTYPVDAAAADYLSWMGLDCAASSGGTS</sequence>
<dbReference type="Proteomes" id="UP000669317">
    <property type="component" value="Unassembled WGS sequence"/>
</dbReference>
<dbReference type="InterPro" id="IPR057326">
    <property type="entry name" value="KR_dom"/>
</dbReference>
<comment type="similarity">
    <text evidence="2">Belongs to the NAD(P)-dependent epimerase/dehydratase family.</text>
</comment>
<dbReference type="KEGG" id="bvz:BRAD3257_2812"/>
<name>A0A2U3PXJ8_9BRAD</name>
<evidence type="ECO:0000256" key="2">
    <source>
        <dbReference type="ARBA" id="ARBA00007637"/>
    </source>
</evidence>
<gene>
    <name evidence="5" type="ORF">BRAD3257_2812</name>
    <name evidence="4" type="ORF">JWS04_34715</name>
</gene>
<protein>
    <submittedName>
        <fullName evidence="4">NAD(P)-dependent oxidoreductase</fullName>
    </submittedName>
    <submittedName>
        <fullName evidence="5">Putative NAD dependent epimerase/dehydratase</fullName>
    </submittedName>
</protein>
<evidence type="ECO:0000313" key="7">
    <source>
        <dbReference type="Proteomes" id="UP000669317"/>
    </source>
</evidence>
<accession>A0A2U3PXJ8</accession>
<evidence type="ECO:0000259" key="3">
    <source>
        <dbReference type="SMART" id="SM00822"/>
    </source>
</evidence>
<reference evidence="5 6" key="1">
    <citation type="submission" date="2018-03" db="EMBL/GenBank/DDBJ databases">
        <authorList>
            <person name="Gully D."/>
        </authorList>
    </citation>
    <scope>NUCLEOTIDE SEQUENCE [LARGE SCALE GENOMIC DNA]</scope>
    <source>
        <strain evidence="5">ORS3257</strain>
    </source>
</reference>
<dbReference type="Gene3D" id="3.40.50.720">
    <property type="entry name" value="NAD(P)-binding Rossmann-like Domain"/>
    <property type="match status" value="1"/>
</dbReference>
<evidence type="ECO:0000313" key="4">
    <source>
        <dbReference type="EMBL" id="MBP0116122.1"/>
    </source>
</evidence>
<dbReference type="EMBL" id="LS398110">
    <property type="protein sequence ID" value="SPP93877.1"/>
    <property type="molecule type" value="Genomic_DNA"/>
</dbReference>
<dbReference type="SUPFAM" id="SSF51735">
    <property type="entry name" value="NAD(P)-binding Rossmann-fold domains"/>
    <property type="match status" value="1"/>
</dbReference>
<dbReference type="AlphaFoldDB" id="A0A2U3PXJ8"/>
<proteinExistence type="inferred from homology"/>
<evidence type="ECO:0000313" key="6">
    <source>
        <dbReference type="Proteomes" id="UP000246085"/>
    </source>
</evidence>